<sequence>MAPRNSINLNVILQAATEIVDTGGVEELSITSLAQKLDIRSPSLYNHFNGLQGIRKLLSVYGLEQLLNVLMRAAIGRSGDDAIREMAKAYVAFARSHPGLYEVTLLAPGPQDPEVQEVGQEIVDLVTQVLKVYQLEEMDAIHMARALRSILHGFASLEQKGGFGLPFDLDISLQTIIDTFLDGLHVRLSNTAH</sequence>
<proteinExistence type="predicted"/>
<protein>
    <submittedName>
        <fullName evidence="4">AcrR family transcriptional regulator</fullName>
    </submittedName>
</protein>
<reference evidence="4 5" key="1">
    <citation type="submission" date="2021-03" db="EMBL/GenBank/DDBJ databases">
        <title>Genomic Encyclopedia of Type Strains, Phase IV (KMG-IV): sequencing the most valuable type-strain genomes for metagenomic binning, comparative biology and taxonomic classification.</title>
        <authorList>
            <person name="Goeker M."/>
        </authorList>
    </citation>
    <scope>NUCLEOTIDE SEQUENCE [LARGE SCALE GENOMIC DNA]</scope>
    <source>
        <strain evidence="4 5">DSM 24950</strain>
    </source>
</reference>
<evidence type="ECO:0000313" key="5">
    <source>
        <dbReference type="Proteomes" id="UP001519344"/>
    </source>
</evidence>
<keyword evidence="5" id="KW-1185">Reference proteome</keyword>
<organism evidence="4 5">
    <name type="scientific">Paenibacillus aceris</name>
    <dbReference type="NCBI Taxonomy" id="869555"/>
    <lineage>
        <taxon>Bacteria</taxon>
        <taxon>Bacillati</taxon>
        <taxon>Bacillota</taxon>
        <taxon>Bacilli</taxon>
        <taxon>Bacillales</taxon>
        <taxon>Paenibacillaceae</taxon>
        <taxon>Paenibacillus</taxon>
    </lineage>
</organism>
<dbReference type="InterPro" id="IPR036271">
    <property type="entry name" value="Tet_transcr_reg_TetR-rel_C_sf"/>
</dbReference>
<evidence type="ECO:0000313" key="4">
    <source>
        <dbReference type="EMBL" id="MBP1965616.1"/>
    </source>
</evidence>
<name>A0ABS4I5D3_9BACL</name>
<dbReference type="SUPFAM" id="SSF48498">
    <property type="entry name" value="Tetracyclin repressor-like, C-terminal domain"/>
    <property type="match status" value="1"/>
</dbReference>
<feature type="domain" description="HTH-type transcriptional regulator MT1864/Rv1816-like C-terminal" evidence="3">
    <location>
        <begin position="83"/>
        <end position="180"/>
    </location>
</feature>
<gene>
    <name evidence="4" type="ORF">J2Z65_004861</name>
</gene>
<comment type="caution">
    <text evidence="4">The sequence shown here is derived from an EMBL/GenBank/DDBJ whole genome shotgun (WGS) entry which is preliminary data.</text>
</comment>
<dbReference type="EMBL" id="JAGGKV010000015">
    <property type="protein sequence ID" value="MBP1965616.1"/>
    <property type="molecule type" value="Genomic_DNA"/>
</dbReference>
<evidence type="ECO:0000256" key="1">
    <source>
        <dbReference type="ARBA" id="ARBA00023015"/>
    </source>
</evidence>
<dbReference type="InterPro" id="IPR009057">
    <property type="entry name" value="Homeodomain-like_sf"/>
</dbReference>
<dbReference type="InterPro" id="IPR025996">
    <property type="entry name" value="MT1864/Rv1816-like_C"/>
</dbReference>
<dbReference type="Proteomes" id="UP001519344">
    <property type="component" value="Unassembled WGS sequence"/>
</dbReference>
<dbReference type="Gene3D" id="1.10.10.60">
    <property type="entry name" value="Homeodomain-like"/>
    <property type="match status" value="1"/>
</dbReference>
<dbReference type="Gene3D" id="1.10.357.10">
    <property type="entry name" value="Tetracycline Repressor, domain 2"/>
    <property type="match status" value="1"/>
</dbReference>
<keyword evidence="2" id="KW-0804">Transcription</keyword>
<accession>A0ABS4I5D3</accession>
<evidence type="ECO:0000256" key="2">
    <source>
        <dbReference type="ARBA" id="ARBA00023163"/>
    </source>
</evidence>
<keyword evidence="1" id="KW-0805">Transcription regulation</keyword>
<dbReference type="Pfam" id="PF13305">
    <property type="entry name" value="TetR_C_33"/>
    <property type="match status" value="1"/>
</dbReference>
<dbReference type="RefSeq" id="WP_167059338.1">
    <property type="nucleotide sequence ID" value="NZ_JAAOZR010000023.1"/>
</dbReference>
<evidence type="ECO:0000259" key="3">
    <source>
        <dbReference type="Pfam" id="PF13305"/>
    </source>
</evidence>
<dbReference type="SUPFAM" id="SSF46689">
    <property type="entry name" value="Homeodomain-like"/>
    <property type="match status" value="1"/>
</dbReference>